<comment type="caution">
    <text evidence="2">The sequence shown here is derived from an EMBL/GenBank/DDBJ whole genome shotgun (WGS) entry which is preliminary data.</text>
</comment>
<evidence type="ECO:0000313" key="2">
    <source>
        <dbReference type="EMBL" id="CCJ71522.1"/>
    </source>
</evidence>
<organism evidence="2 3">
    <name type="scientific">Cronobacter condimenti 1330</name>
    <dbReference type="NCBI Taxonomy" id="1073999"/>
    <lineage>
        <taxon>Bacteria</taxon>
        <taxon>Pseudomonadati</taxon>
        <taxon>Pseudomonadota</taxon>
        <taxon>Gammaproteobacteria</taxon>
        <taxon>Enterobacterales</taxon>
        <taxon>Enterobacteriaceae</taxon>
        <taxon>Cronobacter</taxon>
    </lineage>
</organism>
<evidence type="ECO:0000313" key="3">
    <source>
        <dbReference type="Proteomes" id="UP000009340"/>
    </source>
</evidence>
<accession>K8AB77</accession>
<dbReference type="Pfam" id="PF22157">
    <property type="entry name" value="SupH-like_C"/>
    <property type="match status" value="1"/>
</dbReference>
<dbReference type="EMBL" id="CAKW01000038">
    <property type="protein sequence ID" value="CCJ71522.1"/>
    <property type="molecule type" value="Genomic_DNA"/>
</dbReference>
<dbReference type="Proteomes" id="UP000009340">
    <property type="component" value="Unassembled WGS sequence"/>
</dbReference>
<reference evidence="2" key="1">
    <citation type="submission" date="2012-07" db="EMBL/GenBank/DDBJ databases">
        <authorList>
            <person name="Cummings C."/>
        </authorList>
    </citation>
    <scope>NUCLEOTIDE SEQUENCE</scope>
    <source>
        <strain evidence="2">1330</strain>
    </source>
</reference>
<dbReference type="InterPro" id="IPR013780">
    <property type="entry name" value="Glyco_hydro_b"/>
</dbReference>
<dbReference type="Gene3D" id="2.60.40.1180">
    <property type="entry name" value="Golgi alpha-mannosidase II"/>
    <property type="match status" value="1"/>
</dbReference>
<evidence type="ECO:0000259" key="1">
    <source>
        <dbReference type="Pfam" id="PF22157"/>
    </source>
</evidence>
<dbReference type="eggNOG" id="COG0366">
    <property type="taxonomic scope" value="Bacteria"/>
</dbReference>
<dbReference type="EC" id="5.4.99.16" evidence="2"/>
<feature type="domain" description="Sucrose hydrolase-like C-terminal" evidence="1">
    <location>
        <begin position="72"/>
        <end position="121"/>
    </location>
</feature>
<keyword evidence="2" id="KW-0413">Isomerase</keyword>
<dbReference type="InterPro" id="IPR054049">
    <property type="entry name" value="SupH-like_C"/>
</dbReference>
<proteinExistence type="predicted"/>
<name>K8AB77_9ENTR</name>
<protein>
    <submittedName>
        <fullName evidence="2">Trehalose synthase</fullName>
        <ecNumber evidence="2">5.4.99.16</ecNumber>
    </submittedName>
</protein>
<dbReference type="AlphaFoldDB" id="K8AB77"/>
<dbReference type="GO" id="GO:0047471">
    <property type="term" value="F:maltose alpha-D-glucosyltransferase activity"/>
    <property type="evidence" value="ECO:0007669"/>
    <property type="project" value="UniProtKB-EC"/>
</dbReference>
<gene>
    <name evidence="2" type="ORF">BN137_862</name>
</gene>
<sequence>MEPLISDGPFRYQAINVEEQEARDGSLLHGIRHIIAVWRTLPEICYQHFHPFTVQEKSVFAVRYQNHNVATLMLTNLSAEPVTVDLGELDLEDACEILADESYPPVSCELRINGYGYRWLRVR</sequence>